<dbReference type="RefSeq" id="WP_381422780.1">
    <property type="nucleotide sequence ID" value="NZ_JBHSDH010000013.1"/>
</dbReference>
<sequence length="257" mass="26965">MRNLTKIVTVTACSLIAGTAHAGEPYIGGSVGVTLPDDSQNRGETTAPIAATADFPAIPSGTPVEWRTGLDSGFDLNLMGGYRFDNGFRVELQGFYNENGVDSHTELLVGGANIDGVDSAVLTRGAASATNPLVGDVLAVDDGKLKTYGAMANIYYDFNKEGALQPYIGAGAGVQVTDVRFIPSGVDVANDDATVFAWQGMAGLTYKIGPSMEVFGQYTYRSADRARIALNLLPADLEVDSDQSILSLGVRIPFGGK</sequence>
<reference evidence="5" key="1">
    <citation type="journal article" date="2019" name="Int. J. Syst. Evol. Microbiol.">
        <title>The Global Catalogue of Microorganisms (GCM) 10K type strain sequencing project: providing services to taxonomists for standard genome sequencing and annotation.</title>
        <authorList>
            <consortium name="The Broad Institute Genomics Platform"/>
            <consortium name="The Broad Institute Genome Sequencing Center for Infectious Disease"/>
            <person name="Wu L."/>
            <person name="Ma J."/>
        </authorList>
    </citation>
    <scope>NUCLEOTIDE SEQUENCE [LARGE SCALE GENOMIC DNA]</scope>
    <source>
        <strain evidence="5">CECT 8531</strain>
    </source>
</reference>
<keyword evidence="5" id="KW-1185">Reference proteome</keyword>
<proteinExistence type="predicted"/>
<comment type="caution">
    <text evidence="4">The sequence shown here is derived from an EMBL/GenBank/DDBJ whole genome shotgun (WGS) entry which is preliminary data.</text>
</comment>
<dbReference type="SUPFAM" id="SSF56925">
    <property type="entry name" value="OMPA-like"/>
    <property type="match status" value="1"/>
</dbReference>
<dbReference type="InterPro" id="IPR011250">
    <property type="entry name" value="OMP/PagP_B-barrel"/>
</dbReference>
<dbReference type="EMBL" id="JBHSDH010000013">
    <property type="protein sequence ID" value="MFC4292248.1"/>
    <property type="molecule type" value="Genomic_DNA"/>
</dbReference>
<evidence type="ECO:0000256" key="1">
    <source>
        <dbReference type="ARBA" id="ARBA00022729"/>
    </source>
</evidence>
<evidence type="ECO:0000256" key="2">
    <source>
        <dbReference type="SAM" id="SignalP"/>
    </source>
</evidence>
<dbReference type="Proteomes" id="UP001595887">
    <property type="component" value="Unassembled WGS sequence"/>
</dbReference>
<feature type="domain" description="Outer membrane protein beta-barrel" evidence="3">
    <location>
        <begin position="10"/>
        <end position="251"/>
    </location>
</feature>
<gene>
    <name evidence="4" type="ORF">ACFOWX_07460</name>
</gene>
<name>A0ABV8RFT6_9SPHN</name>
<dbReference type="Gene3D" id="2.40.160.20">
    <property type="match status" value="1"/>
</dbReference>
<feature type="chain" id="PRO_5046320495" evidence="2">
    <location>
        <begin position="23"/>
        <end position="257"/>
    </location>
</feature>
<dbReference type="Pfam" id="PF13505">
    <property type="entry name" value="OMP_b-brl"/>
    <property type="match status" value="1"/>
</dbReference>
<evidence type="ECO:0000313" key="4">
    <source>
        <dbReference type="EMBL" id="MFC4292248.1"/>
    </source>
</evidence>
<evidence type="ECO:0000313" key="5">
    <source>
        <dbReference type="Proteomes" id="UP001595887"/>
    </source>
</evidence>
<dbReference type="InterPro" id="IPR027385">
    <property type="entry name" value="Beta-barrel_OMP"/>
</dbReference>
<protein>
    <submittedName>
        <fullName evidence="4">Outer membrane protein</fullName>
    </submittedName>
</protein>
<keyword evidence="1 2" id="KW-0732">Signal</keyword>
<evidence type="ECO:0000259" key="3">
    <source>
        <dbReference type="Pfam" id="PF13505"/>
    </source>
</evidence>
<accession>A0ABV8RFT6</accession>
<organism evidence="4 5">
    <name type="scientific">Sphingorhabdus arenilitoris</name>
    <dbReference type="NCBI Taxonomy" id="1490041"/>
    <lineage>
        <taxon>Bacteria</taxon>
        <taxon>Pseudomonadati</taxon>
        <taxon>Pseudomonadota</taxon>
        <taxon>Alphaproteobacteria</taxon>
        <taxon>Sphingomonadales</taxon>
        <taxon>Sphingomonadaceae</taxon>
        <taxon>Sphingorhabdus</taxon>
    </lineage>
</organism>
<feature type="signal peptide" evidence="2">
    <location>
        <begin position="1"/>
        <end position="22"/>
    </location>
</feature>